<proteinExistence type="inferred from homology"/>
<keyword evidence="6 9" id="KW-0732">Signal</keyword>
<evidence type="ECO:0000256" key="5">
    <source>
        <dbReference type="ARBA" id="ARBA00022702"/>
    </source>
</evidence>
<accession>A0ABM0UQX0</accession>
<comment type="similarity">
    <text evidence="2">Belongs to the C-terminally encoded plant signaling peptide (CEP) family.</text>
</comment>
<organism evidence="10 11">
    <name type="scientific">Camelina sativa</name>
    <name type="common">False flax</name>
    <name type="synonym">Myagrum sativum</name>
    <dbReference type="NCBI Taxonomy" id="90675"/>
    <lineage>
        <taxon>Eukaryota</taxon>
        <taxon>Viridiplantae</taxon>
        <taxon>Streptophyta</taxon>
        <taxon>Embryophyta</taxon>
        <taxon>Tracheophyta</taxon>
        <taxon>Spermatophyta</taxon>
        <taxon>Magnoliopsida</taxon>
        <taxon>eudicotyledons</taxon>
        <taxon>Gunneridae</taxon>
        <taxon>Pentapetalae</taxon>
        <taxon>rosids</taxon>
        <taxon>malvids</taxon>
        <taxon>Brassicales</taxon>
        <taxon>Brassicaceae</taxon>
        <taxon>Camelineae</taxon>
        <taxon>Camelina</taxon>
    </lineage>
</organism>
<reference evidence="10" key="1">
    <citation type="journal article" date="2014" name="Nat. Commun.">
        <title>The emerging biofuel crop Camelina sativa retains a highly undifferentiated hexaploid genome structure.</title>
        <authorList>
            <person name="Kagale S."/>
            <person name="Koh C."/>
            <person name="Nixon J."/>
            <person name="Bollina V."/>
            <person name="Clarke W.E."/>
            <person name="Tuteja R."/>
            <person name="Spillane C."/>
            <person name="Robinson S.J."/>
            <person name="Links M.G."/>
            <person name="Clarke C."/>
            <person name="Higgins E.E."/>
            <person name="Huebert T."/>
            <person name="Sharpe A.G."/>
            <person name="Parkin I.A."/>
        </authorList>
    </citation>
    <scope>NUCLEOTIDE SEQUENCE [LARGE SCALE GENOMIC DNA]</scope>
    <source>
        <strain evidence="10">cv. DH55</strain>
    </source>
</reference>
<evidence type="ECO:0000256" key="4">
    <source>
        <dbReference type="ARBA" id="ARBA00022525"/>
    </source>
</evidence>
<keyword evidence="10" id="KW-1185">Reference proteome</keyword>
<name>A0ABM0UQX0_CAMSA</name>
<evidence type="ECO:0000256" key="2">
    <source>
        <dbReference type="ARBA" id="ARBA00008963"/>
    </source>
</evidence>
<protein>
    <submittedName>
        <fullName evidence="11">Uncharacterized protein LOC104727348</fullName>
    </submittedName>
</protein>
<keyword evidence="7" id="KW-0379">Hydroxylation</keyword>
<sequence>MKLSVHIVLSILFVSTIYYNIQLTDARHLRKTDDHDHHFTVGHTDDFAPTSPGNCPGIGHKMKEDKENVERFKDDFKPTIPGHSPGVGHSVKNNEPNV</sequence>
<evidence type="ECO:0000256" key="1">
    <source>
        <dbReference type="ARBA" id="ARBA00004271"/>
    </source>
</evidence>
<feature type="signal peptide" evidence="9">
    <location>
        <begin position="1"/>
        <end position="26"/>
    </location>
</feature>
<dbReference type="PANTHER" id="PTHR33348">
    <property type="entry name" value="PRECURSOR OF CEP5"/>
    <property type="match status" value="1"/>
</dbReference>
<evidence type="ECO:0000256" key="3">
    <source>
        <dbReference type="ARBA" id="ARBA00022523"/>
    </source>
</evidence>
<dbReference type="RefSeq" id="XP_010444726.1">
    <property type="nucleotide sequence ID" value="XM_010446424.1"/>
</dbReference>
<keyword evidence="5" id="KW-0372">Hormone</keyword>
<reference evidence="11" key="2">
    <citation type="submission" date="2025-08" db="UniProtKB">
        <authorList>
            <consortium name="RefSeq"/>
        </authorList>
    </citation>
    <scope>IDENTIFICATION</scope>
    <source>
        <tissue evidence="11">Leaf</tissue>
    </source>
</reference>
<comment type="subcellular location">
    <subcellularLocation>
        <location evidence="1">Secreted</location>
        <location evidence="1">Extracellular space</location>
        <location evidence="1">Apoplast</location>
    </subcellularLocation>
</comment>
<evidence type="ECO:0000313" key="10">
    <source>
        <dbReference type="Proteomes" id="UP000694864"/>
    </source>
</evidence>
<evidence type="ECO:0000256" key="8">
    <source>
        <dbReference type="SAM" id="MobiDB-lite"/>
    </source>
</evidence>
<feature type="region of interest" description="Disordered" evidence="8">
    <location>
        <begin position="74"/>
        <end position="98"/>
    </location>
</feature>
<dbReference type="Proteomes" id="UP000694864">
    <property type="component" value="Chromosome 11"/>
</dbReference>
<dbReference type="InterPro" id="IPR033250">
    <property type="entry name" value="CEP"/>
</dbReference>
<keyword evidence="3" id="KW-0052">Apoplast</keyword>
<evidence type="ECO:0000256" key="6">
    <source>
        <dbReference type="ARBA" id="ARBA00022729"/>
    </source>
</evidence>
<feature type="chain" id="PRO_5047354240" evidence="9">
    <location>
        <begin position="27"/>
        <end position="98"/>
    </location>
</feature>
<dbReference type="GeneID" id="104727348"/>
<evidence type="ECO:0000256" key="7">
    <source>
        <dbReference type="ARBA" id="ARBA00023278"/>
    </source>
</evidence>
<evidence type="ECO:0000256" key="9">
    <source>
        <dbReference type="SAM" id="SignalP"/>
    </source>
</evidence>
<keyword evidence="4" id="KW-0964">Secreted</keyword>
<evidence type="ECO:0000313" key="11">
    <source>
        <dbReference type="RefSeq" id="XP_010444726.1"/>
    </source>
</evidence>
<gene>
    <name evidence="11" type="primary">LOC104727348</name>
</gene>
<dbReference type="PANTHER" id="PTHR33348:SF44">
    <property type="entry name" value="PRECURSOR OF CEP6"/>
    <property type="match status" value="1"/>
</dbReference>